<dbReference type="PANTHER" id="PTHR10009:SF18">
    <property type="entry name" value="PROTEIN YELLOW-LIKE PROTEIN"/>
    <property type="match status" value="1"/>
</dbReference>
<dbReference type="SUPFAM" id="SSF101898">
    <property type="entry name" value="NHL repeat"/>
    <property type="match status" value="1"/>
</dbReference>
<dbReference type="GO" id="GO:0005576">
    <property type="term" value="C:extracellular region"/>
    <property type="evidence" value="ECO:0007669"/>
    <property type="project" value="UniProtKB-SubCell"/>
</dbReference>
<evidence type="ECO:0000256" key="2">
    <source>
        <dbReference type="ARBA" id="ARBA00022525"/>
    </source>
</evidence>
<dbReference type="EMBL" id="WAAU01000015">
    <property type="protein sequence ID" value="KAB1156469.1"/>
    <property type="molecule type" value="Genomic_DNA"/>
</dbReference>
<comment type="subcellular location">
    <subcellularLocation>
        <location evidence="1">Secreted</location>
    </subcellularLocation>
</comment>
<dbReference type="InterPro" id="IPR017996">
    <property type="entry name" value="MRJP/yellow-related"/>
</dbReference>
<name>A0A7J5AHJ0_9FLAO</name>
<evidence type="ECO:0000313" key="4">
    <source>
        <dbReference type="Proteomes" id="UP000467305"/>
    </source>
</evidence>
<protein>
    <recommendedName>
        <fullName evidence="5">Major royal jelly protein</fullName>
    </recommendedName>
</protein>
<dbReference type="OrthoDB" id="9797664at2"/>
<organism evidence="3 4">
    <name type="scientific">Tenacibaculum aiptasiae</name>
    <dbReference type="NCBI Taxonomy" id="426481"/>
    <lineage>
        <taxon>Bacteria</taxon>
        <taxon>Pseudomonadati</taxon>
        <taxon>Bacteroidota</taxon>
        <taxon>Flavobacteriia</taxon>
        <taxon>Flavobacteriales</taxon>
        <taxon>Flavobacteriaceae</taxon>
        <taxon>Tenacibaculum</taxon>
    </lineage>
</organism>
<evidence type="ECO:0000256" key="1">
    <source>
        <dbReference type="ARBA" id="ARBA00004613"/>
    </source>
</evidence>
<dbReference type="PANTHER" id="PTHR10009">
    <property type="entry name" value="PROTEIN YELLOW-RELATED"/>
    <property type="match status" value="1"/>
</dbReference>
<sequence length="362" mass="40625">MKINILLITLVSVVGLVNCKRKSGENTSKEVETLKEEKKEQLPKVTQVATIKGQQLTGVTVSNSRVLVNFPRWRKNVKFSVAEVKQNNFSAYPNKQWNAWNIGQPVNDSVFVAVQSVVASNDLLYVVDTRNPLFQGVVDQPIIFAFDLKTNKLVKSYKLPKEAFHKNSYINDIRIDNQRGYAYCTDSGKAGLVILNLKTGEIKRVLDEHFSTKSEQAYLTINGKKWNNTVHSDGIALDVASGMLYYHALTGYNLYGISVETLIKGSEKEIEEAVQLVAKTAAPDGMLINKGNLYYGDLEQHLIQTFNLKTKKIATLLSGNKVKWADTFSLENGYLYYTNSRIHEASGDISDLEFTVNKIKVD</sequence>
<evidence type="ECO:0000313" key="3">
    <source>
        <dbReference type="EMBL" id="KAB1156469.1"/>
    </source>
</evidence>
<dbReference type="InterPro" id="IPR011042">
    <property type="entry name" value="6-blade_b-propeller_TolB-like"/>
</dbReference>
<accession>A0A7J5AHJ0</accession>
<dbReference type="Gene3D" id="2.120.10.30">
    <property type="entry name" value="TolB, C-terminal domain"/>
    <property type="match status" value="1"/>
</dbReference>
<gene>
    <name evidence="3" type="ORF">F7018_11155</name>
</gene>
<reference evidence="3 4" key="1">
    <citation type="submission" date="2019-09" db="EMBL/GenBank/DDBJ databases">
        <authorList>
            <person name="Cao W.R."/>
        </authorList>
    </citation>
    <scope>NUCLEOTIDE SEQUENCE [LARGE SCALE GENOMIC DNA]</scope>
    <source>
        <strain evidence="4">a4</strain>
    </source>
</reference>
<dbReference type="AlphaFoldDB" id="A0A7J5AHJ0"/>
<keyword evidence="4" id="KW-1185">Reference proteome</keyword>
<keyword evidence="2" id="KW-0964">Secreted</keyword>
<comment type="caution">
    <text evidence="3">The sequence shown here is derived from an EMBL/GenBank/DDBJ whole genome shotgun (WGS) entry which is preliminary data.</text>
</comment>
<evidence type="ECO:0008006" key="5">
    <source>
        <dbReference type="Google" id="ProtNLM"/>
    </source>
</evidence>
<dbReference type="Pfam" id="PF03022">
    <property type="entry name" value="MRJP"/>
    <property type="match status" value="1"/>
</dbReference>
<dbReference type="Proteomes" id="UP000467305">
    <property type="component" value="Unassembled WGS sequence"/>
</dbReference>
<proteinExistence type="predicted"/>